<evidence type="ECO:0000313" key="4">
    <source>
        <dbReference type="Proteomes" id="UP000192721"/>
    </source>
</evidence>
<organism evidence="3 4">
    <name type="scientific">Chromobacterium haemolyticum</name>
    <dbReference type="NCBI Taxonomy" id="394935"/>
    <lineage>
        <taxon>Bacteria</taxon>
        <taxon>Pseudomonadati</taxon>
        <taxon>Pseudomonadota</taxon>
        <taxon>Betaproteobacteria</taxon>
        <taxon>Neisseriales</taxon>
        <taxon>Chromobacteriaceae</taxon>
        <taxon>Chromobacterium</taxon>
    </lineage>
</organism>
<reference evidence="3 4" key="1">
    <citation type="submission" date="2017-02" db="EMBL/GenBank/DDBJ databases">
        <title>Chromobacterium haemolyticum H5244.</title>
        <authorList>
            <person name="Gulvik C.A."/>
        </authorList>
    </citation>
    <scope>NUCLEOTIDE SEQUENCE [LARGE SCALE GENOMIC DNA]</scope>
    <source>
        <strain evidence="3 4">H5244</strain>
    </source>
</reference>
<feature type="transmembrane region" description="Helical" evidence="2">
    <location>
        <begin position="6"/>
        <end position="26"/>
    </location>
</feature>
<sequence>MDLTHSTLFWVIIAAAPAVTALGILIRLARREPPPELPASVKPLAWDDEDQDGDAGPPAAGG</sequence>
<keyword evidence="2" id="KW-1133">Transmembrane helix</keyword>
<dbReference type="RefSeq" id="WP_081554278.1">
    <property type="nucleotide sequence ID" value="NZ_MUKV01000001.1"/>
</dbReference>
<keyword evidence="2" id="KW-0812">Transmembrane</keyword>
<evidence type="ECO:0000313" key="3">
    <source>
        <dbReference type="EMBL" id="OQS44152.1"/>
    </source>
</evidence>
<evidence type="ECO:0000256" key="1">
    <source>
        <dbReference type="SAM" id="MobiDB-lite"/>
    </source>
</evidence>
<protein>
    <submittedName>
        <fullName evidence="3">Uncharacterized protein</fullName>
    </submittedName>
</protein>
<gene>
    <name evidence="3" type="ORF">B0T45_00695</name>
</gene>
<dbReference type="AlphaFoldDB" id="A0A1W0DBE5"/>
<accession>A0A1W0DBE5</accession>
<feature type="region of interest" description="Disordered" evidence="1">
    <location>
        <begin position="34"/>
        <end position="62"/>
    </location>
</feature>
<comment type="caution">
    <text evidence="3">The sequence shown here is derived from an EMBL/GenBank/DDBJ whole genome shotgun (WGS) entry which is preliminary data.</text>
</comment>
<name>A0A1W0DBE5_9NEIS</name>
<proteinExistence type="predicted"/>
<evidence type="ECO:0000256" key="2">
    <source>
        <dbReference type="SAM" id="Phobius"/>
    </source>
</evidence>
<keyword evidence="2" id="KW-0472">Membrane</keyword>
<dbReference type="Proteomes" id="UP000192721">
    <property type="component" value="Unassembled WGS sequence"/>
</dbReference>
<dbReference type="EMBL" id="MUKV01000001">
    <property type="protein sequence ID" value="OQS44152.1"/>
    <property type="molecule type" value="Genomic_DNA"/>
</dbReference>